<proteinExistence type="predicted"/>
<dbReference type="InterPro" id="IPR027417">
    <property type="entry name" value="P-loop_NTPase"/>
</dbReference>
<evidence type="ECO:0000313" key="2">
    <source>
        <dbReference type="EMBL" id="NYY89686.1"/>
    </source>
</evidence>
<dbReference type="RefSeq" id="WP_166346074.1">
    <property type="nucleotide sequence ID" value="NZ_CP088280.1"/>
</dbReference>
<feature type="coiled-coil region" evidence="1">
    <location>
        <begin position="244"/>
        <end position="271"/>
    </location>
</feature>
<organism evidence="2">
    <name type="scientific">Bradyrhizobium barranii subsp. barranii</name>
    <dbReference type="NCBI Taxonomy" id="2823807"/>
    <lineage>
        <taxon>Bacteria</taxon>
        <taxon>Pseudomonadati</taxon>
        <taxon>Pseudomonadota</taxon>
        <taxon>Alphaproteobacteria</taxon>
        <taxon>Hyphomicrobiales</taxon>
        <taxon>Nitrobacteraceae</taxon>
        <taxon>Bradyrhizobium</taxon>
        <taxon>Bradyrhizobium barranii</taxon>
    </lineage>
</organism>
<dbReference type="EMBL" id="CP088280">
    <property type="protein sequence ID" value="UGX94251.1"/>
    <property type="molecule type" value="Genomic_DNA"/>
</dbReference>
<protein>
    <recommendedName>
        <fullName evidence="5">AAA domain-containing protein</fullName>
    </recommendedName>
</protein>
<evidence type="ECO:0000256" key="1">
    <source>
        <dbReference type="SAM" id="Coils"/>
    </source>
</evidence>
<gene>
    <name evidence="3" type="ORF">G6321_00053415</name>
    <name evidence="2" type="ORF">G6321_15025</name>
</gene>
<dbReference type="AlphaFoldDB" id="A0A7Z0TMI8"/>
<evidence type="ECO:0008006" key="5">
    <source>
        <dbReference type="Google" id="ProtNLM"/>
    </source>
</evidence>
<dbReference type="Proteomes" id="UP000564836">
    <property type="component" value="Chromosome"/>
</dbReference>
<keyword evidence="1" id="KW-0175">Coiled coil</keyword>
<accession>A0A7Z0TMI8</accession>
<reference evidence="3 4" key="1">
    <citation type="journal article" date="2017" name="Syst. Appl. Microbiol.">
        <title>Soybeans inoculated with root zone soils of Canadian native legumes harbour diverse and novel Bradyrhizobium spp. that possess agricultural potential.</title>
        <authorList>
            <person name="Bromfield E.S.P."/>
            <person name="Cloutier S."/>
            <person name="Tambong J.T."/>
            <person name="Tran Thi T.V."/>
        </authorList>
    </citation>
    <scope>NUCLEOTIDE SEQUENCE [LARGE SCALE GENOMIC DNA]</scope>
    <source>
        <strain evidence="3 4">323S2</strain>
    </source>
</reference>
<dbReference type="SUPFAM" id="SSF52540">
    <property type="entry name" value="P-loop containing nucleoside triphosphate hydrolases"/>
    <property type="match status" value="1"/>
</dbReference>
<evidence type="ECO:0000313" key="4">
    <source>
        <dbReference type="Proteomes" id="UP000564836"/>
    </source>
</evidence>
<sequence>MVVSRAPTVWQALDAWGKQLSPWQQFVIAQATSKGRLRDDEIGKAYRLFLSAFDLAEAPAENLAAPVVSPRSADDECKPLCLVRVDGLVGVNALPDGSLLTFDPKLTVIYGRNGAGKSGFARLFANACFSRHKPKIVPNIYANGGTTDLAASFHVQLDGESSDLARVYGELGKLLANAILSRGHTTRFSDSFIGQETNVAKLVATIGPRTDMAAVRKLAIYGEAEKARLREMDSHATALKASSRQELVENLKQAKKDIIALITKLDALVSEFSPEKRAFRTALSKTARECTAAAAAVGTETFKRPFFKAVGTPDWEVFAKAAHALARKESDLHPGPDDRCILCERPLDIHSQAHITALLTFVEGEAQRAAQAATKAVENEIGALKTLEVNIFAPDSLVRAHVNRLDPNLATAIDLAAVSIAALRDSSVAVLAAHDPVQGSVNCADVNSALHALVEWIGSDLERLTKENAATAIASLELERQTLRHREALSKLLSGIETYVADALWCAKAERAKSALNPRHITDKEKEVFGQIVGPSYRARPAQECGDMECDMPIELQTTGQKGKTVRSLLLKGGDRPEIILSEGEQKAVALADFLTEVSMNPSNAGVVLDDPVTSQERKGLIAKRLVREAQSRQVIVFTHVWAAA</sequence>
<reference evidence="3 4" key="3">
    <citation type="journal article" date="2022" name="Int. J. Syst. Evol. Microbiol.">
        <title>Strains of Bradyrhizobium barranii sp. nov. associated with legumes native to Canada are symbionts of soybeans and belong to different subspecies (subsp. barranii subsp. nov. and subsp. apii subsp. nov.) and symbiovars (sv. glycinearum and sv. septentrionale).</title>
        <authorList>
            <person name="Bromfield E.S.P."/>
            <person name="Cloutier S."/>
            <person name="Wasai-Hara S."/>
            <person name="Minamisawa K."/>
        </authorList>
    </citation>
    <scope>NUCLEOTIDE SEQUENCE [LARGE SCALE GENOMIC DNA]</scope>
    <source>
        <strain evidence="3 4">323S2</strain>
    </source>
</reference>
<evidence type="ECO:0000313" key="3">
    <source>
        <dbReference type="EMBL" id="UGX94251.1"/>
    </source>
</evidence>
<name>A0A7Z0TMI8_9BRAD</name>
<reference evidence="2" key="2">
    <citation type="submission" date="2020-06" db="EMBL/GenBank/DDBJ databases">
        <title>Whole Genome Sequence of Bradyrhizobium sp. Strain 323S2.</title>
        <authorList>
            <person name="Bromfield E.S.P."/>
        </authorList>
    </citation>
    <scope>NUCLEOTIDE SEQUENCE [LARGE SCALE GENOMIC DNA]</scope>
    <source>
        <strain evidence="2">323S2</strain>
    </source>
</reference>
<dbReference type="EMBL" id="JACBFH010000001">
    <property type="protein sequence ID" value="NYY89686.1"/>
    <property type="molecule type" value="Genomic_DNA"/>
</dbReference>
<dbReference type="Gene3D" id="3.40.50.300">
    <property type="entry name" value="P-loop containing nucleotide triphosphate hydrolases"/>
    <property type="match status" value="1"/>
</dbReference>